<sequence length="93" mass="11161">MDYKVHVTTSWPTLRKMMMLKEKPWLTDGERSRLRLTGRSVYGRYPYVKTEEEGREWREAGRVEKPEEETGEIPEEEEVEREEGEGEKPEEEE</sequence>
<evidence type="ECO:0000313" key="3">
    <source>
        <dbReference type="Proteomes" id="UP000070038"/>
    </source>
</evidence>
<feature type="compositionally biased region" description="Basic and acidic residues" evidence="1">
    <location>
        <begin position="51"/>
        <end position="65"/>
    </location>
</feature>
<evidence type="ECO:0000256" key="1">
    <source>
        <dbReference type="SAM" id="MobiDB-lite"/>
    </source>
</evidence>
<keyword evidence="3" id="KW-1185">Reference proteome</keyword>
<dbReference type="AlphaFoldDB" id="A0A133VST9"/>
<name>A0A133VST9_9EURY</name>
<comment type="caution">
    <text evidence="2">The sequence shown here is derived from an EMBL/GenBank/DDBJ whole genome shotgun (WGS) entry which is preliminary data.</text>
</comment>
<proteinExistence type="predicted"/>
<dbReference type="Proteomes" id="UP000070038">
    <property type="component" value="Unassembled WGS sequence"/>
</dbReference>
<gene>
    <name evidence="2" type="ORF">AKJ46_00185</name>
</gene>
<evidence type="ECO:0000313" key="2">
    <source>
        <dbReference type="EMBL" id="KXB09496.1"/>
    </source>
</evidence>
<dbReference type="EMBL" id="LHYN01000002">
    <property type="protein sequence ID" value="KXB09496.1"/>
    <property type="molecule type" value="Genomic_DNA"/>
</dbReference>
<feature type="compositionally biased region" description="Acidic residues" evidence="1">
    <location>
        <begin position="66"/>
        <end position="93"/>
    </location>
</feature>
<accession>A0A133VST9</accession>
<organism evidence="2 3">
    <name type="scientific">candidate division MSBL1 archaeon SCGC-AAA833K04</name>
    <dbReference type="NCBI Taxonomy" id="1698258"/>
    <lineage>
        <taxon>Archaea</taxon>
        <taxon>Methanobacteriati</taxon>
        <taxon>Methanobacteriota</taxon>
        <taxon>candidate division MSBL1</taxon>
    </lineage>
</organism>
<protein>
    <submittedName>
        <fullName evidence="2">Uncharacterized protein</fullName>
    </submittedName>
</protein>
<feature type="region of interest" description="Disordered" evidence="1">
    <location>
        <begin position="51"/>
        <end position="93"/>
    </location>
</feature>
<reference evidence="2 3" key="1">
    <citation type="journal article" date="2016" name="Sci. Rep.">
        <title>Metabolic traits of an uncultured archaeal lineage -MSBL1- from brine pools of the Red Sea.</title>
        <authorList>
            <person name="Mwirichia R."/>
            <person name="Alam I."/>
            <person name="Rashid M."/>
            <person name="Vinu M."/>
            <person name="Ba-Alawi W."/>
            <person name="Anthony Kamau A."/>
            <person name="Kamanda Ngugi D."/>
            <person name="Goker M."/>
            <person name="Klenk H.P."/>
            <person name="Bajic V."/>
            <person name="Stingl U."/>
        </authorList>
    </citation>
    <scope>NUCLEOTIDE SEQUENCE [LARGE SCALE GENOMIC DNA]</scope>
    <source>
        <strain evidence="2">SCGC-AAA833K04</strain>
    </source>
</reference>